<dbReference type="KEGG" id="sfiy:F0344_05760"/>
<evidence type="ECO:0000313" key="2">
    <source>
        <dbReference type="EMBL" id="QNE74178.1"/>
    </source>
</evidence>
<gene>
    <name evidence="2" type="ORF">F0344_05760</name>
</gene>
<sequence length="105" mass="11559">MDRIDVLTVLVTALALAAIVWSKPLKKQPFWLFLLLCLVFHPVATALLSALEPTAGAAGPVTEWTFLFSANVLFAALVASAHRGITSFRNVRAERHSPYRQDIEV</sequence>
<keyword evidence="3" id="KW-1185">Reference proteome</keyword>
<name>A0A7G7BFR3_9ACTN</name>
<dbReference type="AlphaFoldDB" id="A0A7G7BFR3"/>
<accession>A0A7G7BFR3</accession>
<feature type="transmembrane region" description="Helical" evidence="1">
    <location>
        <begin position="63"/>
        <end position="82"/>
    </location>
</feature>
<evidence type="ECO:0000256" key="1">
    <source>
        <dbReference type="SAM" id="Phobius"/>
    </source>
</evidence>
<reference evidence="3" key="1">
    <citation type="submission" date="2019-10" db="EMBL/GenBank/DDBJ databases">
        <title>Antimicrobial potential of Antarctic Bacteria.</title>
        <authorList>
            <person name="Benaud N."/>
            <person name="Edwards R.J."/>
            <person name="Ferrari B.C."/>
        </authorList>
    </citation>
    <scope>NUCLEOTIDE SEQUENCE [LARGE SCALE GENOMIC DNA]</scope>
    <source>
        <strain evidence="3">NBSH44</strain>
    </source>
</reference>
<organism evidence="2 3">
    <name type="scientific">Streptomyces finlayi</name>
    <dbReference type="NCBI Taxonomy" id="67296"/>
    <lineage>
        <taxon>Bacteria</taxon>
        <taxon>Bacillati</taxon>
        <taxon>Actinomycetota</taxon>
        <taxon>Actinomycetes</taxon>
        <taxon>Kitasatosporales</taxon>
        <taxon>Streptomycetaceae</taxon>
        <taxon>Streptomyces</taxon>
    </lineage>
</organism>
<dbReference type="EMBL" id="CP045702">
    <property type="protein sequence ID" value="QNE74178.1"/>
    <property type="molecule type" value="Genomic_DNA"/>
</dbReference>
<feature type="transmembrane region" description="Helical" evidence="1">
    <location>
        <begin position="32"/>
        <end position="51"/>
    </location>
</feature>
<proteinExistence type="predicted"/>
<evidence type="ECO:0000313" key="3">
    <source>
        <dbReference type="Proteomes" id="UP000515307"/>
    </source>
</evidence>
<dbReference type="Proteomes" id="UP000515307">
    <property type="component" value="Chromosome"/>
</dbReference>
<keyword evidence="1" id="KW-0472">Membrane</keyword>
<keyword evidence="1" id="KW-0812">Transmembrane</keyword>
<keyword evidence="1" id="KW-1133">Transmembrane helix</keyword>
<protein>
    <submittedName>
        <fullName evidence="2">Uncharacterized protein</fullName>
    </submittedName>
</protein>
<dbReference type="RefSeq" id="WP_185297740.1">
    <property type="nucleotide sequence ID" value="NZ_CP045702.1"/>
</dbReference>